<dbReference type="PANTHER" id="PTHR42821:SF1">
    <property type="entry name" value="CATALASE-B"/>
    <property type="match status" value="1"/>
</dbReference>
<dbReference type="CDD" id="cd08155">
    <property type="entry name" value="catalase_clade_2"/>
    <property type="match status" value="1"/>
</dbReference>
<evidence type="ECO:0000256" key="8">
    <source>
        <dbReference type="ARBA" id="ARBA00023004"/>
    </source>
</evidence>
<evidence type="ECO:0000256" key="9">
    <source>
        <dbReference type="ARBA" id="ARBA00023324"/>
    </source>
</evidence>
<dbReference type="PRINTS" id="PR00067">
    <property type="entry name" value="CATALASE"/>
</dbReference>
<name>A0A1H4FM91_9SPHI</name>
<evidence type="ECO:0000256" key="12">
    <source>
        <dbReference type="PIRSR" id="PIRSR038927-2"/>
    </source>
</evidence>
<dbReference type="PANTHER" id="PTHR42821">
    <property type="entry name" value="CATALASE"/>
    <property type="match status" value="1"/>
</dbReference>
<dbReference type="GO" id="GO:0046872">
    <property type="term" value="F:metal ion binding"/>
    <property type="evidence" value="ECO:0007669"/>
    <property type="project" value="UniProtKB-KW"/>
</dbReference>
<evidence type="ECO:0000256" key="14">
    <source>
        <dbReference type="PIRSR" id="PIRSR038927-4"/>
    </source>
</evidence>
<comment type="function">
    <text evidence="10">Decomposes hydrogen peroxide into water and oxygen; serves to protect cells from the toxic effects of hydrogen peroxide.</text>
</comment>
<dbReference type="InterPro" id="IPR018028">
    <property type="entry name" value="Catalase"/>
</dbReference>
<evidence type="ECO:0000256" key="13">
    <source>
        <dbReference type="PIRSR" id="PIRSR038927-3"/>
    </source>
</evidence>
<evidence type="ECO:0000256" key="7">
    <source>
        <dbReference type="ARBA" id="ARBA00023002"/>
    </source>
</evidence>
<evidence type="ECO:0000256" key="15">
    <source>
        <dbReference type="RuleBase" id="RU000498"/>
    </source>
</evidence>
<dbReference type="InterPro" id="IPR010582">
    <property type="entry name" value="Catalase_immune_responsive"/>
</dbReference>
<feature type="domain" description="Catalase core" evidence="16">
    <location>
        <begin position="91"/>
        <end position="479"/>
    </location>
</feature>
<dbReference type="PIRSF" id="PIRSF038927">
    <property type="entry name" value="Catalase_clade2"/>
    <property type="match status" value="1"/>
</dbReference>
<accession>A0A1H4FM91</accession>
<comment type="cofactor">
    <cofactor evidence="1 10 12">
        <name>heme</name>
        <dbReference type="ChEBI" id="CHEBI:30413"/>
    </cofactor>
</comment>
<feature type="active site" evidence="11">
    <location>
        <position position="138"/>
    </location>
</feature>
<dbReference type="PROSITE" id="PS00438">
    <property type="entry name" value="CATALASE_2"/>
    <property type="match status" value="1"/>
</dbReference>
<dbReference type="PROSITE" id="PS00437">
    <property type="entry name" value="CATALASE_1"/>
    <property type="match status" value="1"/>
</dbReference>
<dbReference type="InterPro" id="IPR029062">
    <property type="entry name" value="Class_I_gatase-like"/>
</dbReference>
<sequence>MFFIDIPPNNTLAYKFRHTPYRNAYQKHTDVFITTNLFEESKHCRPNGVNALSQYLIHFSMKDKKNSKSQENAKLIQLSPDKENGGGEFLTTNQGLKINDNQNSLKAGERGATLLEDFILREKITHFDHERIPERIVHARGSGAHGIFELYEPLPELTKAGFLNDTSIKTPVFVRFSTVAGSRGSTDLARDVRGFAVKFYTQEGNFDLVGNNMPVFFIQDAIKFPDLIHAVKPEPHNEIPQAASAHDTFWDFISLMPESTHMIMWLMSDRAIPRSYRMMEGFGVHTFRLINAEGKSSFVKFHWKPLLGLHSVAWDEAKKISGNDPDFHRRDLWDAIDAGALPEWEFGVQIVSEEDEHKFDFDILDPTKLIPEELVPVRKIGKMTLNRNPDNFFAETEQVAFHVGHIVPGIDFTNDPLLQGRLFSYTDTQLLRLGGPNFHEIPINRPVAGVHNNQRDGHMRQTINTSRTSYEPNSISANYPKQATVAEGGFSSHQERIDARKIRDRSESFFDHFSQATLFYNSQSEPEKNHLVDALRFELGKVDREDIRKRMVGILTLVDGGLAKKVADGLGLDVPKGPELPINHGVPADADPKKYESKIVKSSLKASAALSMANTPKDSIKSRIIAILATDGVNSKQLNALKKELQAAGAMAKIVATHNGHIKDDKGLVIKVDFTFLTSASVLFDAVYVPGGAASAQAIAAEADALHFVTEAFKHCKAIGASTEGITVLEASLIPSGKKGATPPGVILDGQPADFIAAVAQHRFWEREKKPDVPA</sequence>
<dbReference type="Gene3D" id="3.40.50.880">
    <property type="match status" value="1"/>
</dbReference>
<dbReference type="AlphaFoldDB" id="A0A1H4FM91"/>
<organism evidence="17 18">
    <name type="scientific">Pedobacter hartonius</name>
    <dbReference type="NCBI Taxonomy" id="425514"/>
    <lineage>
        <taxon>Bacteria</taxon>
        <taxon>Pseudomonadati</taxon>
        <taxon>Bacteroidota</taxon>
        <taxon>Sphingobacteriia</taxon>
        <taxon>Sphingobacteriales</taxon>
        <taxon>Sphingobacteriaceae</taxon>
        <taxon>Pedobacter</taxon>
    </lineage>
</organism>
<dbReference type="EMBL" id="FNRA01000008">
    <property type="protein sequence ID" value="SEA98385.1"/>
    <property type="molecule type" value="Genomic_DNA"/>
</dbReference>
<keyword evidence="8 10" id="KW-0408">Iron</keyword>
<feature type="binding site" evidence="13">
    <location>
        <position position="175"/>
    </location>
    <ligand>
        <name>heme</name>
        <dbReference type="ChEBI" id="CHEBI:30413"/>
    </ligand>
</feature>
<dbReference type="GO" id="GO:0006979">
    <property type="term" value="P:response to oxidative stress"/>
    <property type="evidence" value="ECO:0007669"/>
    <property type="project" value="InterPro"/>
</dbReference>
<evidence type="ECO:0000256" key="6">
    <source>
        <dbReference type="ARBA" id="ARBA00022723"/>
    </source>
</evidence>
<gene>
    <name evidence="17" type="ORF">SAMN05443550_1083</name>
</gene>
<evidence type="ECO:0000256" key="4">
    <source>
        <dbReference type="ARBA" id="ARBA00022559"/>
    </source>
</evidence>
<dbReference type="GO" id="GO:0004096">
    <property type="term" value="F:catalase activity"/>
    <property type="evidence" value="ECO:0007669"/>
    <property type="project" value="UniProtKB-UniRule"/>
</dbReference>
<feature type="binding site" description="axial binding residue" evidence="12">
    <location>
        <position position="425"/>
    </location>
    <ligand>
        <name>heme</name>
        <dbReference type="ChEBI" id="CHEBI:30413"/>
    </ligand>
    <ligandPart>
        <name>Fe</name>
        <dbReference type="ChEBI" id="CHEBI:18248"/>
    </ligandPart>
</feature>
<keyword evidence="6 10" id="KW-0479">Metal-binding</keyword>
<keyword evidence="7 10" id="KW-0560">Oxidoreductase</keyword>
<dbReference type="Gene3D" id="2.40.180.10">
    <property type="entry name" value="Catalase core domain"/>
    <property type="match status" value="1"/>
</dbReference>
<reference evidence="17 18" key="1">
    <citation type="submission" date="2016-10" db="EMBL/GenBank/DDBJ databases">
        <authorList>
            <person name="de Groot N.N."/>
        </authorList>
    </citation>
    <scope>NUCLEOTIDE SEQUENCE [LARGE SCALE GENOMIC DNA]</scope>
    <source>
        <strain evidence="17 18">DSM 19033</strain>
    </source>
</reference>
<proteinExistence type="inferred from homology"/>
<feature type="binding site" evidence="13">
    <location>
        <position position="421"/>
    </location>
    <ligand>
        <name>heme</name>
        <dbReference type="ChEBI" id="CHEBI:30413"/>
    </ligand>
</feature>
<dbReference type="Proteomes" id="UP000198850">
    <property type="component" value="Unassembled WGS sequence"/>
</dbReference>
<dbReference type="InterPro" id="IPR024708">
    <property type="entry name" value="Catalase_AS"/>
</dbReference>
<evidence type="ECO:0000256" key="5">
    <source>
        <dbReference type="ARBA" id="ARBA00022617"/>
    </source>
</evidence>
<evidence type="ECO:0000256" key="10">
    <source>
        <dbReference type="PIRNR" id="PIRNR038927"/>
    </source>
</evidence>
<dbReference type="SUPFAM" id="SSF56634">
    <property type="entry name" value="Heme-dependent catalase-like"/>
    <property type="match status" value="1"/>
</dbReference>
<dbReference type="EC" id="1.11.1.6" evidence="3 10"/>
<feature type="binding site" evidence="13">
    <location>
        <position position="224"/>
    </location>
    <ligand>
        <name>heme</name>
        <dbReference type="ChEBI" id="CHEBI:30413"/>
    </ligand>
</feature>
<evidence type="ECO:0000256" key="1">
    <source>
        <dbReference type="ARBA" id="ARBA00001971"/>
    </source>
</evidence>
<keyword evidence="18" id="KW-1185">Reference proteome</keyword>
<dbReference type="SMART" id="SM01060">
    <property type="entry name" value="Catalase"/>
    <property type="match status" value="1"/>
</dbReference>
<dbReference type="GO" id="GO:0042744">
    <property type="term" value="P:hydrogen peroxide catabolic process"/>
    <property type="evidence" value="ECO:0007669"/>
    <property type="project" value="UniProtKB-UniRule"/>
</dbReference>
<feature type="active site" evidence="11">
    <location>
        <position position="211"/>
    </location>
</feature>
<dbReference type="InterPro" id="IPR024712">
    <property type="entry name" value="Catalase_clade2"/>
</dbReference>
<feature type="binding site" evidence="13">
    <location>
        <position position="135"/>
    </location>
    <ligand>
        <name>heme</name>
        <dbReference type="ChEBI" id="CHEBI:30413"/>
    </ligand>
</feature>
<dbReference type="Pfam" id="PF18011">
    <property type="entry name" value="Catalase_C"/>
    <property type="match status" value="1"/>
</dbReference>
<dbReference type="Pfam" id="PF06628">
    <property type="entry name" value="Catalase-rel"/>
    <property type="match status" value="1"/>
</dbReference>
<dbReference type="InterPro" id="IPR011614">
    <property type="entry name" value="Catalase_core"/>
</dbReference>
<dbReference type="GO" id="GO:0020037">
    <property type="term" value="F:heme binding"/>
    <property type="evidence" value="ECO:0007669"/>
    <property type="project" value="UniProtKB-UniRule"/>
</dbReference>
<evidence type="ECO:0000259" key="16">
    <source>
        <dbReference type="SMART" id="SM01060"/>
    </source>
</evidence>
<dbReference type="SUPFAM" id="SSF52317">
    <property type="entry name" value="Class I glutamine amidotransferase-like"/>
    <property type="match status" value="1"/>
</dbReference>
<dbReference type="FunFam" id="2.40.180.10:FF:000003">
    <property type="entry name" value="Catalase"/>
    <property type="match status" value="1"/>
</dbReference>
<dbReference type="Pfam" id="PF00199">
    <property type="entry name" value="Catalase"/>
    <property type="match status" value="1"/>
</dbReference>
<keyword evidence="5 10" id="KW-0349">Heme</keyword>
<feature type="binding site" evidence="13">
    <location>
        <position position="432"/>
    </location>
    <ligand>
        <name>heme</name>
        <dbReference type="ChEBI" id="CHEBI:30413"/>
    </ligand>
</feature>
<dbReference type="CDD" id="cd03132">
    <property type="entry name" value="GATase1_catalase"/>
    <property type="match status" value="1"/>
</dbReference>
<dbReference type="InterPro" id="IPR043156">
    <property type="entry name" value="Catalase_clade2_helical"/>
</dbReference>
<dbReference type="Gene3D" id="1.20.1370.20">
    <property type="match status" value="1"/>
</dbReference>
<comment type="similarity">
    <text evidence="2">Belongs to the catalase family. HPII subfamily.</text>
</comment>
<protein>
    <recommendedName>
        <fullName evidence="3 10">Catalase</fullName>
        <ecNumber evidence="3 10">1.11.1.6</ecNumber>
    </recommendedName>
</protein>
<evidence type="ECO:0000313" key="17">
    <source>
        <dbReference type="EMBL" id="SEA98385.1"/>
    </source>
</evidence>
<keyword evidence="9 10" id="KW-0376">Hydrogen peroxide</keyword>
<evidence type="ECO:0000313" key="18">
    <source>
        <dbReference type="Proteomes" id="UP000198850"/>
    </source>
</evidence>
<dbReference type="InterPro" id="IPR002226">
    <property type="entry name" value="Catalase_haem_BS"/>
</dbReference>
<evidence type="ECO:0000256" key="11">
    <source>
        <dbReference type="PIRSR" id="PIRSR038927-1"/>
    </source>
</evidence>
<dbReference type="PROSITE" id="PS51402">
    <property type="entry name" value="CATALASE_3"/>
    <property type="match status" value="1"/>
</dbReference>
<comment type="catalytic activity">
    <reaction evidence="10 15">
        <text>2 H2O2 = O2 + 2 H2O</text>
        <dbReference type="Rhea" id="RHEA:20309"/>
        <dbReference type="ChEBI" id="CHEBI:15377"/>
        <dbReference type="ChEBI" id="CHEBI:15379"/>
        <dbReference type="ChEBI" id="CHEBI:16240"/>
        <dbReference type="EC" id="1.11.1.6"/>
    </reaction>
</comment>
<dbReference type="GO" id="GO:0005829">
    <property type="term" value="C:cytosol"/>
    <property type="evidence" value="ECO:0007669"/>
    <property type="project" value="TreeGrafter"/>
</dbReference>
<dbReference type="InterPro" id="IPR041399">
    <property type="entry name" value="Catalase_large_C"/>
</dbReference>
<evidence type="ECO:0000256" key="2">
    <source>
        <dbReference type="ARBA" id="ARBA00010660"/>
    </source>
</evidence>
<keyword evidence="4 10" id="KW-0575">Peroxidase</keyword>
<dbReference type="STRING" id="425514.SAMN05443550_1083"/>
<feature type="cross-link" description="3'-histidyl-3-tyrosine (His-Tyr)" evidence="14">
    <location>
        <begin position="402"/>
        <end position="425"/>
    </location>
</feature>
<evidence type="ECO:0000256" key="3">
    <source>
        <dbReference type="ARBA" id="ARBA00012314"/>
    </source>
</evidence>
<dbReference type="InterPro" id="IPR020835">
    <property type="entry name" value="Catalase_sf"/>
</dbReference>